<comment type="caution">
    <text evidence="1">The sequence shown here is derived from an EMBL/GenBank/DDBJ whole genome shotgun (WGS) entry which is preliminary data.</text>
</comment>
<dbReference type="EMBL" id="JACVVK020000032">
    <property type="protein sequence ID" value="KAK7501236.1"/>
    <property type="molecule type" value="Genomic_DNA"/>
</dbReference>
<sequence length="198" mass="22156">MVVVATLGRRAAATDRSLALETKRDDGIVFFSSVVSLFDIERVNYVRPWTGVSGLMASWLRRYCTSGCPHPSENSNYFLRPLLVAGQHDRGKGHDWLGAEGTESQSINRLSHAAELSVNQDPRYNRAVHFRDLSFHPVRGRTLLRAAVVKQWFPDLSSRTGLGDNRLSPGSRDVRWDSVHNTQQAFFRLGSCESSPQG</sequence>
<organism evidence="1 2">
    <name type="scientific">Batillaria attramentaria</name>
    <dbReference type="NCBI Taxonomy" id="370345"/>
    <lineage>
        <taxon>Eukaryota</taxon>
        <taxon>Metazoa</taxon>
        <taxon>Spiralia</taxon>
        <taxon>Lophotrochozoa</taxon>
        <taxon>Mollusca</taxon>
        <taxon>Gastropoda</taxon>
        <taxon>Caenogastropoda</taxon>
        <taxon>Sorbeoconcha</taxon>
        <taxon>Cerithioidea</taxon>
        <taxon>Batillariidae</taxon>
        <taxon>Batillaria</taxon>
    </lineage>
</organism>
<reference evidence="1 2" key="1">
    <citation type="journal article" date="2023" name="Sci. Data">
        <title>Genome assembly of the Korean intertidal mud-creeper Batillaria attramentaria.</title>
        <authorList>
            <person name="Patra A.K."/>
            <person name="Ho P.T."/>
            <person name="Jun S."/>
            <person name="Lee S.J."/>
            <person name="Kim Y."/>
            <person name="Won Y.J."/>
        </authorList>
    </citation>
    <scope>NUCLEOTIDE SEQUENCE [LARGE SCALE GENOMIC DNA]</scope>
    <source>
        <strain evidence="1">Wonlab-2016</strain>
    </source>
</reference>
<gene>
    <name evidence="1" type="ORF">BaRGS_00007361</name>
</gene>
<name>A0ABD0LP48_9CAEN</name>
<evidence type="ECO:0000313" key="2">
    <source>
        <dbReference type="Proteomes" id="UP001519460"/>
    </source>
</evidence>
<protein>
    <submittedName>
        <fullName evidence="1">Uncharacterized protein</fullName>
    </submittedName>
</protein>
<keyword evidence="2" id="KW-1185">Reference proteome</keyword>
<accession>A0ABD0LP48</accession>
<dbReference type="AlphaFoldDB" id="A0ABD0LP48"/>
<dbReference type="Proteomes" id="UP001519460">
    <property type="component" value="Unassembled WGS sequence"/>
</dbReference>
<evidence type="ECO:0000313" key="1">
    <source>
        <dbReference type="EMBL" id="KAK7501236.1"/>
    </source>
</evidence>
<proteinExistence type="predicted"/>